<dbReference type="Proteomes" id="UP000245263">
    <property type="component" value="Chromosome 1"/>
</dbReference>
<evidence type="ECO:0000313" key="1">
    <source>
        <dbReference type="EMBL" id="BDA79732.1"/>
    </source>
</evidence>
<dbReference type="Gene3D" id="3.40.630.30">
    <property type="match status" value="1"/>
</dbReference>
<protein>
    <submittedName>
        <fullName evidence="1">N-acetyltransferase</fullName>
    </submittedName>
</protein>
<dbReference type="RefSeq" id="WP_109020385.1">
    <property type="nucleotide sequence ID" value="NZ_AP025028.1"/>
</dbReference>
<keyword evidence="2" id="KW-1185">Reference proteome</keyword>
<dbReference type="SUPFAM" id="SSF55729">
    <property type="entry name" value="Acyl-CoA N-acyltransferases (Nat)"/>
    <property type="match status" value="1"/>
</dbReference>
<dbReference type="EMBL" id="AP025028">
    <property type="protein sequence ID" value="BDA79732.1"/>
    <property type="molecule type" value="Genomic_DNA"/>
</dbReference>
<organism evidence="1 2">
    <name type="scientific">Leptospira kobayashii</name>
    <dbReference type="NCBI Taxonomy" id="1917830"/>
    <lineage>
        <taxon>Bacteria</taxon>
        <taxon>Pseudomonadati</taxon>
        <taxon>Spirochaetota</taxon>
        <taxon>Spirochaetia</taxon>
        <taxon>Leptospirales</taxon>
        <taxon>Leptospiraceae</taxon>
        <taxon>Leptospira</taxon>
    </lineage>
</organism>
<proteinExistence type="predicted"/>
<gene>
    <name evidence="1" type="ORF">LPTSP3_g26620</name>
</gene>
<evidence type="ECO:0000313" key="2">
    <source>
        <dbReference type="Proteomes" id="UP000245263"/>
    </source>
</evidence>
<name>A0ABM7UL99_9LEPT</name>
<sequence>MLRELNESDRNQTIELVNQFFRKVNGLTLDGLFQIRPRAATKFTDIYFKLLGSGKVYMKGIFEAEENSQNEELVSLIIGRIEEKPHLTEERSLFIDLAVTKLGQKKKGHMKRLLADVDLWCKEKEIPAIELRAILANEEAIQFWDHSEFERFYIRYRKIIPK</sequence>
<dbReference type="InterPro" id="IPR016181">
    <property type="entry name" value="Acyl_CoA_acyltransferase"/>
</dbReference>
<reference evidence="1 2" key="1">
    <citation type="submission" date="2021-08" db="EMBL/GenBank/DDBJ databases">
        <title>Complete genome sequence of Leptospira kobayashii strain E30.</title>
        <authorList>
            <person name="Nakao R."/>
            <person name="Nakamura S."/>
            <person name="Masuzawa T."/>
            <person name="Koizumi N."/>
        </authorList>
    </citation>
    <scope>NUCLEOTIDE SEQUENCE [LARGE SCALE GENOMIC DNA]</scope>
    <source>
        <strain evidence="1 2">E30</strain>
    </source>
</reference>
<accession>A0ABM7UL99</accession>